<organism evidence="9">
    <name type="scientific">Calcidiscus leptoporus</name>
    <dbReference type="NCBI Taxonomy" id="127549"/>
    <lineage>
        <taxon>Eukaryota</taxon>
        <taxon>Haptista</taxon>
        <taxon>Haptophyta</taxon>
        <taxon>Prymnesiophyceae</taxon>
        <taxon>Coccolithales</taxon>
        <taxon>Calcidiscaceae</taxon>
        <taxon>Calcidiscus</taxon>
    </lineage>
</organism>
<protein>
    <submittedName>
        <fullName evidence="9">Uncharacterized protein</fullName>
    </submittedName>
</protein>
<dbReference type="PANTHER" id="PTHR30106">
    <property type="entry name" value="INNER MEMBRANE PROTEIN YEIH-RELATED"/>
    <property type="match status" value="1"/>
</dbReference>
<evidence type="ECO:0000256" key="8">
    <source>
        <dbReference type="SAM" id="SignalP"/>
    </source>
</evidence>
<evidence type="ECO:0000256" key="3">
    <source>
        <dbReference type="ARBA" id="ARBA00022475"/>
    </source>
</evidence>
<feature type="transmembrane region" description="Helical" evidence="7">
    <location>
        <begin position="232"/>
        <end position="254"/>
    </location>
</feature>
<proteinExistence type="inferred from homology"/>
<reference evidence="9" key="1">
    <citation type="submission" date="2021-01" db="EMBL/GenBank/DDBJ databases">
        <authorList>
            <person name="Corre E."/>
            <person name="Pelletier E."/>
            <person name="Niang G."/>
            <person name="Scheremetjew M."/>
            <person name="Finn R."/>
            <person name="Kale V."/>
            <person name="Holt S."/>
            <person name="Cochrane G."/>
            <person name="Meng A."/>
            <person name="Brown T."/>
            <person name="Cohen L."/>
        </authorList>
    </citation>
    <scope>NUCLEOTIDE SEQUENCE</scope>
    <source>
        <strain evidence="9">RCC1130</strain>
    </source>
</reference>
<keyword evidence="8" id="KW-0732">Signal</keyword>
<evidence type="ECO:0000256" key="4">
    <source>
        <dbReference type="ARBA" id="ARBA00022692"/>
    </source>
</evidence>
<keyword evidence="3" id="KW-1003">Cell membrane</keyword>
<feature type="transmembrane region" description="Helical" evidence="7">
    <location>
        <begin position="334"/>
        <end position="356"/>
    </location>
</feature>
<evidence type="ECO:0000256" key="2">
    <source>
        <dbReference type="ARBA" id="ARBA00007977"/>
    </source>
</evidence>
<evidence type="ECO:0000256" key="6">
    <source>
        <dbReference type="ARBA" id="ARBA00023136"/>
    </source>
</evidence>
<feature type="transmembrane region" description="Helical" evidence="7">
    <location>
        <begin position="292"/>
        <end position="314"/>
    </location>
</feature>
<feature type="transmembrane region" description="Helical" evidence="7">
    <location>
        <begin position="202"/>
        <end position="220"/>
    </location>
</feature>
<comment type="subcellular location">
    <subcellularLocation>
        <location evidence="1">Cell membrane</location>
        <topology evidence="1">Multi-pass membrane protein</topology>
    </subcellularLocation>
</comment>
<keyword evidence="4 7" id="KW-0812">Transmembrane</keyword>
<evidence type="ECO:0000256" key="1">
    <source>
        <dbReference type="ARBA" id="ARBA00004651"/>
    </source>
</evidence>
<dbReference type="NCBIfam" id="TIGR00698">
    <property type="entry name" value="YeiH family putative sulfate export transporter"/>
    <property type="match status" value="1"/>
</dbReference>
<sequence length="417" mass="42822">MLVAVLVGVAVGVSASFSPLPKLFAAASRAAVLPPQQHACAPLACLPLPRSPPPHSLPPRLPPPKMTSFGAEPPPTLDGAAKFVAIRVPGVLIAGSLAHAANRLAPSTGFSPFLWASLLGIGAGNALRVASPGSRQALQQGVRFAKTRLLRAGIILYGAKLTVQKLALTGVAGILADLYTVSSTLVLGWLLGVHVLKLKPQLTALISSGAAICGCSAVAATQTVVEGEAHEVAAAIGTVVVCGTIAMFLYPLLWRYVPALAANAKLMGIFTGSTMHEVAGVVAVGNACSADVAATALVTKLVRVCLLAPFLLLLSSTRQWGRRTLRNRTTPVPWFALALVGIAMLNSVVSVPAVVLKRAGTASAFAMATAMAANGLDADWSQICKLGARPLVLAGALWMYLMLVGAGVARFLVDALP</sequence>
<feature type="chain" id="PRO_5031185510" evidence="8">
    <location>
        <begin position="16"/>
        <end position="417"/>
    </location>
</feature>
<name>A0A7S0INJ3_9EUKA</name>
<comment type="similarity">
    <text evidence="2">Belongs to the UPF0324 family.</text>
</comment>
<dbReference type="EMBL" id="HBER01004927">
    <property type="protein sequence ID" value="CAD8527240.1"/>
    <property type="molecule type" value="Transcribed_RNA"/>
</dbReference>
<dbReference type="PANTHER" id="PTHR30106:SF2">
    <property type="entry name" value="UPF0324 INNER MEMBRANE PROTEIN YEIH"/>
    <property type="match status" value="1"/>
</dbReference>
<dbReference type="Pfam" id="PF03601">
    <property type="entry name" value="Cons_hypoth698"/>
    <property type="match status" value="1"/>
</dbReference>
<keyword evidence="5 7" id="KW-1133">Transmembrane helix</keyword>
<feature type="signal peptide" evidence="8">
    <location>
        <begin position="1"/>
        <end position="15"/>
    </location>
</feature>
<gene>
    <name evidence="9" type="ORF">CLEP1334_LOCUS2461</name>
</gene>
<evidence type="ECO:0000256" key="5">
    <source>
        <dbReference type="ARBA" id="ARBA00022989"/>
    </source>
</evidence>
<dbReference type="AlphaFoldDB" id="A0A7S0INJ3"/>
<keyword evidence="6 7" id="KW-0472">Membrane</keyword>
<dbReference type="InterPro" id="IPR004630">
    <property type="entry name" value="UPF0324_YeiH-like"/>
</dbReference>
<feature type="transmembrane region" description="Helical" evidence="7">
    <location>
        <begin position="392"/>
        <end position="413"/>
    </location>
</feature>
<accession>A0A7S0INJ3</accession>
<evidence type="ECO:0000256" key="7">
    <source>
        <dbReference type="SAM" id="Phobius"/>
    </source>
</evidence>
<dbReference type="GO" id="GO:0005886">
    <property type="term" value="C:plasma membrane"/>
    <property type="evidence" value="ECO:0007669"/>
    <property type="project" value="UniProtKB-SubCell"/>
</dbReference>
<feature type="transmembrane region" description="Helical" evidence="7">
    <location>
        <begin position="166"/>
        <end position="190"/>
    </location>
</feature>
<dbReference type="InterPro" id="IPR018383">
    <property type="entry name" value="UPF0324_pro"/>
</dbReference>
<evidence type="ECO:0000313" key="9">
    <source>
        <dbReference type="EMBL" id="CAD8527240.1"/>
    </source>
</evidence>